<protein>
    <recommendedName>
        <fullName evidence="3">Glycosyl transferase CAP10 domain-containing protein</fullName>
    </recommendedName>
</protein>
<evidence type="ECO:0000256" key="2">
    <source>
        <dbReference type="SAM" id="Phobius"/>
    </source>
</evidence>
<feature type="domain" description="Glycosyl transferase CAP10" evidence="3">
    <location>
        <begin position="253"/>
        <end position="503"/>
    </location>
</feature>
<proteinExistence type="predicted"/>
<feature type="compositionally biased region" description="Low complexity" evidence="1">
    <location>
        <begin position="147"/>
        <end position="157"/>
    </location>
</feature>
<keyword evidence="2" id="KW-0472">Membrane</keyword>
<dbReference type="PANTHER" id="PTHR12203">
    <property type="entry name" value="KDEL LYS-ASP-GLU-LEU CONTAINING - RELATED"/>
    <property type="match status" value="1"/>
</dbReference>
<evidence type="ECO:0000256" key="1">
    <source>
        <dbReference type="SAM" id="MobiDB-lite"/>
    </source>
</evidence>
<dbReference type="OMA" id="WAPLMED"/>
<dbReference type="EMBL" id="LT934124">
    <property type="protein sequence ID" value="VAI91008.1"/>
    <property type="molecule type" value="Genomic_DNA"/>
</dbReference>
<dbReference type="Proteomes" id="UP000324705">
    <property type="component" value="Chromosome 7B"/>
</dbReference>
<sequence>MSLVLCVTRYWTTSHYICGQRVVIILLPASLTFLLPSDKKYSWMKGCSPAADEERAAMVPLPSPAGDEIVDKDLAAMHTKPCWTATARGGVGVAMAIFVLLALLLQTKWINLDAAYYTFSPAGTGFSQHGRGHSYTAPLIPIPLSCSNDTDTSSSTTAPPPAPSSSSNKRRYYPGVPPPLCPDYFRHIHTDMEPWRATGIARDAVERAQPHAQFRLVVLSGRAYVEKYRDSFQTRDVFTQWGILQLLARYPGRVPDVDIMFSTLDSPRVLAADYPSRSAAPPLFRYCKEESRELAILFPDWSFWGWPEVNVRPWAPLMEELVRENARLPWPEREPYAFWKGNPDVSEVRQDLFRCNNDTAAGKEWNARLFKQDWDAAGRNGFRDSDLTKQCRYRYKIYVQGHTWSVSEKYILACDSPMLAIDTPFRDFFSRGLVAGKHYWLIDPANKCRAVKFAVDWGNAHPAQARRMGEEGSGFTREEMGMDYVYEYMLNVLRQYSALLRYTPTVPERAVEVSLVSMACPRRGREREFMMESREKCVAVDEPCTLPPPFTVDQVREMAVRDEQVRSKLLQMVRH</sequence>
<accession>A0A9R1C3K7</accession>
<gene>
    <name evidence="4" type="ORF">TRITD_7Bv1G172730</name>
</gene>
<keyword evidence="2" id="KW-0812">Transmembrane</keyword>
<dbReference type="AlphaFoldDB" id="A0A9R1C3K7"/>
<keyword evidence="5" id="KW-1185">Reference proteome</keyword>
<organism evidence="4 5">
    <name type="scientific">Triticum turgidum subsp. durum</name>
    <name type="common">Durum wheat</name>
    <name type="synonym">Triticum durum</name>
    <dbReference type="NCBI Taxonomy" id="4567"/>
    <lineage>
        <taxon>Eukaryota</taxon>
        <taxon>Viridiplantae</taxon>
        <taxon>Streptophyta</taxon>
        <taxon>Embryophyta</taxon>
        <taxon>Tracheophyta</taxon>
        <taxon>Spermatophyta</taxon>
        <taxon>Magnoliopsida</taxon>
        <taxon>Liliopsida</taxon>
        <taxon>Poales</taxon>
        <taxon>Poaceae</taxon>
        <taxon>BOP clade</taxon>
        <taxon>Pooideae</taxon>
        <taxon>Triticodae</taxon>
        <taxon>Triticeae</taxon>
        <taxon>Triticinae</taxon>
        <taxon>Triticum</taxon>
    </lineage>
</organism>
<evidence type="ECO:0000259" key="3">
    <source>
        <dbReference type="SMART" id="SM00672"/>
    </source>
</evidence>
<feature type="transmembrane region" description="Helical" evidence="2">
    <location>
        <begin position="85"/>
        <end position="105"/>
    </location>
</feature>
<dbReference type="InterPro" id="IPR006598">
    <property type="entry name" value="CAP10"/>
</dbReference>
<feature type="region of interest" description="Disordered" evidence="1">
    <location>
        <begin position="146"/>
        <end position="172"/>
    </location>
</feature>
<keyword evidence="2" id="KW-1133">Transmembrane helix</keyword>
<dbReference type="SMART" id="SM00672">
    <property type="entry name" value="CAP10"/>
    <property type="match status" value="1"/>
</dbReference>
<dbReference type="Pfam" id="PF05686">
    <property type="entry name" value="Glyco_transf_90"/>
    <property type="match status" value="1"/>
</dbReference>
<dbReference type="InterPro" id="IPR051091">
    <property type="entry name" value="O-Glucosyltr/Glycosyltrsf_90"/>
</dbReference>
<name>A0A9R1C3K7_TRITD</name>
<dbReference type="PANTHER" id="PTHR12203:SF103">
    <property type="entry name" value="GLYCOSYL TRANSFERASE CAP10 DOMAIN-CONTAINING PROTEIN"/>
    <property type="match status" value="1"/>
</dbReference>
<evidence type="ECO:0000313" key="4">
    <source>
        <dbReference type="EMBL" id="VAI91008.1"/>
    </source>
</evidence>
<dbReference type="Gramene" id="TRITD7Bv1G172730.1">
    <property type="protein sequence ID" value="TRITD7Bv1G172730.1"/>
    <property type="gene ID" value="TRITD7Bv1G172730"/>
</dbReference>
<evidence type="ECO:0000313" key="5">
    <source>
        <dbReference type="Proteomes" id="UP000324705"/>
    </source>
</evidence>
<reference evidence="4 5" key="1">
    <citation type="submission" date="2017-09" db="EMBL/GenBank/DDBJ databases">
        <authorList>
            <consortium name="International Durum Wheat Genome Sequencing Consortium (IDWGSC)"/>
            <person name="Milanesi L."/>
        </authorList>
    </citation>
    <scope>NUCLEOTIDE SEQUENCE [LARGE SCALE GENOMIC DNA]</scope>
    <source>
        <strain evidence="5">cv. Svevo</strain>
    </source>
</reference>